<dbReference type="Gene3D" id="3.30.300.30">
    <property type="match status" value="1"/>
</dbReference>
<name>A0A2S7K5C6_9PROT</name>
<protein>
    <submittedName>
        <fullName evidence="6">Long-chain fatty acid--CoA ligase</fullName>
    </submittedName>
</protein>
<dbReference type="InterPro" id="IPR045851">
    <property type="entry name" value="AMP-bd_C_sf"/>
</dbReference>
<dbReference type="PROSITE" id="PS00455">
    <property type="entry name" value="AMP_BINDING"/>
    <property type="match status" value="1"/>
</dbReference>
<dbReference type="GO" id="GO:0031956">
    <property type="term" value="F:medium-chain fatty acid-CoA ligase activity"/>
    <property type="evidence" value="ECO:0007669"/>
    <property type="project" value="TreeGrafter"/>
</dbReference>
<feature type="domain" description="AMP-dependent synthetase/ligase" evidence="4">
    <location>
        <begin position="57"/>
        <end position="426"/>
    </location>
</feature>
<evidence type="ECO:0000256" key="1">
    <source>
        <dbReference type="ARBA" id="ARBA00006432"/>
    </source>
</evidence>
<dbReference type="RefSeq" id="WP_104828959.1">
    <property type="nucleotide sequence ID" value="NZ_PJCH01000005.1"/>
</dbReference>
<evidence type="ECO:0000259" key="5">
    <source>
        <dbReference type="Pfam" id="PF13193"/>
    </source>
</evidence>
<feature type="transmembrane region" description="Helical" evidence="3">
    <location>
        <begin position="258"/>
        <end position="279"/>
    </location>
</feature>
<evidence type="ECO:0000256" key="2">
    <source>
        <dbReference type="ARBA" id="ARBA00022598"/>
    </source>
</evidence>
<keyword evidence="3" id="KW-0472">Membrane</keyword>
<keyword evidence="7" id="KW-1185">Reference proteome</keyword>
<dbReference type="Proteomes" id="UP000239504">
    <property type="component" value="Unassembled WGS sequence"/>
</dbReference>
<dbReference type="AlphaFoldDB" id="A0A2S7K5C6"/>
<dbReference type="OrthoDB" id="9803968at2"/>
<dbReference type="GO" id="GO:0006631">
    <property type="term" value="P:fatty acid metabolic process"/>
    <property type="evidence" value="ECO:0007669"/>
    <property type="project" value="TreeGrafter"/>
</dbReference>
<dbReference type="Pfam" id="PF13193">
    <property type="entry name" value="AMP-binding_C"/>
    <property type="match status" value="1"/>
</dbReference>
<accession>A0A2S7K5C6</accession>
<dbReference type="InterPro" id="IPR025110">
    <property type="entry name" value="AMP-bd_C"/>
</dbReference>
<dbReference type="SUPFAM" id="SSF56801">
    <property type="entry name" value="Acetyl-CoA synthetase-like"/>
    <property type="match status" value="1"/>
</dbReference>
<comment type="similarity">
    <text evidence="1">Belongs to the ATP-dependent AMP-binding enzyme family.</text>
</comment>
<dbReference type="Gene3D" id="2.30.38.10">
    <property type="entry name" value="Luciferase, Domain 3"/>
    <property type="match status" value="1"/>
</dbReference>
<dbReference type="Pfam" id="PF00501">
    <property type="entry name" value="AMP-binding"/>
    <property type="match status" value="1"/>
</dbReference>
<keyword evidence="3" id="KW-1133">Transmembrane helix</keyword>
<evidence type="ECO:0000313" key="7">
    <source>
        <dbReference type="Proteomes" id="UP000239504"/>
    </source>
</evidence>
<evidence type="ECO:0000313" key="6">
    <source>
        <dbReference type="EMBL" id="PQA87715.1"/>
    </source>
</evidence>
<dbReference type="InterPro" id="IPR000873">
    <property type="entry name" value="AMP-dep_synth/lig_dom"/>
</dbReference>
<dbReference type="Gene3D" id="3.40.50.980">
    <property type="match status" value="2"/>
</dbReference>
<gene>
    <name evidence="6" type="ORF">CW354_04955</name>
</gene>
<feature type="transmembrane region" description="Helical" evidence="3">
    <location>
        <begin position="109"/>
        <end position="130"/>
    </location>
</feature>
<proteinExistence type="inferred from homology"/>
<keyword evidence="2 6" id="KW-0436">Ligase</keyword>
<comment type="caution">
    <text evidence="6">The sequence shown here is derived from an EMBL/GenBank/DDBJ whole genome shotgun (WGS) entry which is preliminary data.</text>
</comment>
<organism evidence="6 7">
    <name type="scientific">Hyphococcus luteus</name>
    <dbReference type="NCBI Taxonomy" id="2058213"/>
    <lineage>
        <taxon>Bacteria</taxon>
        <taxon>Pseudomonadati</taxon>
        <taxon>Pseudomonadota</taxon>
        <taxon>Alphaproteobacteria</taxon>
        <taxon>Parvularculales</taxon>
        <taxon>Parvularculaceae</taxon>
        <taxon>Hyphococcus</taxon>
    </lineage>
</organism>
<sequence length="572" mass="62991">MTQEPSIYRQIHAKAYGLNREDGPFKTERKEFDGVAYQIYSHAPEILRDVFIARGRHFGAQEFLRYGDERLSFDELLDRAATLAGRLVNELGVKKGDRVAIAMRNCPEWMIAFLAIAACGGIVVPLNSWWEADELSYAMGDSGAKLVFSDEQRLARLRHYLERDGVRAILARRTTPATKSCLTFDDLCNAGNASDWPGVSIAGDDAVCIMYTSGSTGAPKGVVATNRGLVQALWFWLNLGAAVEQLFDILPSAENRALLLNMPLFHVAGCYACFLLSLISGRRIVMMNKWDAAEALRLIEEEKISHFNGAPAMVMDLLYASSRAGKTLDSLVEITGSGAATPPARIRYIAENLPQVFPQASYGMTETCGLGALIFADEYQAKPDSVGLPNAPIVEIRLADKNGHDAPPGAEGEIWIKSIANMSGYWNKPEATREIFQDGWLRSGDLGRFDEDGCLYIVGRIKEIIIRGGENVSCNEIEALLFEHPDIEEACIYGEPDERLGEIVAASIMPRAGANLTAEAVRDFLAPRLARFKIPERIDFQASSLPRLASGKIDRRKVRQLRLARIADGASV</sequence>
<feature type="domain" description="AMP-binding enzyme C-terminal" evidence="5">
    <location>
        <begin position="476"/>
        <end position="552"/>
    </location>
</feature>
<keyword evidence="3" id="KW-0812">Transmembrane</keyword>
<reference evidence="6 7" key="1">
    <citation type="submission" date="2017-12" db="EMBL/GenBank/DDBJ databases">
        <authorList>
            <person name="Hurst M.R.H."/>
        </authorList>
    </citation>
    <scope>NUCLEOTIDE SEQUENCE [LARGE SCALE GENOMIC DNA]</scope>
    <source>
        <strain evidence="6 7">SY-3-19</strain>
    </source>
</reference>
<dbReference type="PANTHER" id="PTHR43201">
    <property type="entry name" value="ACYL-COA SYNTHETASE"/>
    <property type="match status" value="1"/>
</dbReference>
<dbReference type="InterPro" id="IPR020845">
    <property type="entry name" value="AMP-binding_CS"/>
</dbReference>
<evidence type="ECO:0000256" key="3">
    <source>
        <dbReference type="SAM" id="Phobius"/>
    </source>
</evidence>
<dbReference type="PANTHER" id="PTHR43201:SF5">
    <property type="entry name" value="MEDIUM-CHAIN ACYL-COA LIGASE ACSF2, MITOCHONDRIAL"/>
    <property type="match status" value="1"/>
</dbReference>
<dbReference type="EMBL" id="PJCH01000005">
    <property type="protein sequence ID" value="PQA87715.1"/>
    <property type="molecule type" value="Genomic_DNA"/>
</dbReference>
<evidence type="ECO:0000259" key="4">
    <source>
        <dbReference type="Pfam" id="PF00501"/>
    </source>
</evidence>